<dbReference type="CDD" id="cd01317">
    <property type="entry name" value="DHOase_IIa"/>
    <property type="match status" value="1"/>
</dbReference>
<evidence type="ECO:0000256" key="1">
    <source>
        <dbReference type="ARBA" id="ARBA00022975"/>
    </source>
</evidence>
<feature type="domain" description="Dihydroorotase catalytic" evidence="2">
    <location>
        <begin position="57"/>
        <end position="237"/>
    </location>
</feature>
<evidence type="ECO:0000313" key="3">
    <source>
        <dbReference type="EMBL" id="QNM86658.1"/>
    </source>
</evidence>
<dbReference type="EMBL" id="CP060695">
    <property type="protein sequence ID" value="QNM86658.1"/>
    <property type="molecule type" value="Genomic_DNA"/>
</dbReference>
<dbReference type="GO" id="GO:0006221">
    <property type="term" value="P:pyrimidine nucleotide biosynthetic process"/>
    <property type="evidence" value="ECO:0007669"/>
    <property type="project" value="UniProtKB-KW"/>
</dbReference>
<protein>
    <submittedName>
        <fullName evidence="3">Dihydroorotase</fullName>
    </submittedName>
</protein>
<dbReference type="GO" id="GO:0005737">
    <property type="term" value="C:cytoplasm"/>
    <property type="evidence" value="ECO:0007669"/>
    <property type="project" value="TreeGrafter"/>
</dbReference>
<evidence type="ECO:0000313" key="4">
    <source>
        <dbReference type="Proteomes" id="UP000515808"/>
    </source>
</evidence>
<dbReference type="GO" id="GO:0004038">
    <property type="term" value="F:allantoinase activity"/>
    <property type="evidence" value="ECO:0007669"/>
    <property type="project" value="TreeGrafter"/>
</dbReference>
<proteinExistence type="predicted"/>
<dbReference type="Gene3D" id="2.30.40.10">
    <property type="entry name" value="Urease, subunit C, domain 1"/>
    <property type="match status" value="1"/>
</dbReference>
<dbReference type="InterPro" id="IPR011059">
    <property type="entry name" value="Metal-dep_hydrolase_composite"/>
</dbReference>
<gene>
    <name evidence="3" type="ORF">H9W90_05940</name>
</gene>
<dbReference type="Pfam" id="PF12890">
    <property type="entry name" value="DHOase"/>
    <property type="match status" value="1"/>
</dbReference>
<dbReference type="PANTHER" id="PTHR43668">
    <property type="entry name" value="ALLANTOINASE"/>
    <property type="match status" value="1"/>
</dbReference>
<evidence type="ECO:0000259" key="2">
    <source>
        <dbReference type="Pfam" id="PF12890"/>
    </source>
</evidence>
<dbReference type="InterPro" id="IPR004722">
    <property type="entry name" value="DHOase"/>
</dbReference>
<dbReference type="InterPro" id="IPR032466">
    <property type="entry name" value="Metal_Hydrolase"/>
</dbReference>
<accession>A0A7G9LDF9</accession>
<keyword evidence="4" id="KW-1185">Reference proteome</keyword>
<dbReference type="PANTHER" id="PTHR43668:SF2">
    <property type="entry name" value="ALLANTOINASE"/>
    <property type="match status" value="1"/>
</dbReference>
<dbReference type="NCBIfam" id="TIGR00857">
    <property type="entry name" value="pyrC_multi"/>
    <property type="match status" value="1"/>
</dbReference>
<sequence>MTTLIKSATIIDTSSPYHNQQKDILISDGFIQKIADNIPNKKEYQLVKEENLHVSCGWFDTSVSFGEPGYEERETIKNGLQVAAKSGFTAVAVNANSNPVIDNKSAVEFLINKANGFTTNLYPIAALTQQSKGEEMAELYDMQQSGAIAFGDYKKPIANDNLMKIALLYAQNFDGLVFSFPKNNSIAGEGIANEGINSTKLGLKGNPALAEHIQIARDLFLLEYTGGKLHIPTISTAKSVDLIKEAKKKGLQVSCSVSAHHLTLTDDELHSFDSNYKTNPPLRTKTDIKALQKGVKSGVIDIITSDHNPMDIELKKVEFSQAKSGTIGLESLFGAVNSVLDLEDFIETITSKPRTIFRLEEASISEGKKADISIFNPDDEYLFTKEHILSTSKNSAFINKKMKGKVYGVFVNNQLILNS</sequence>
<reference evidence="3 4" key="1">
    <citation type="submission" date="2020-08" db="EMBL/GenBank/DDBJ databases">
        <title>Polaribacter sp. L12M9 isolated from gut of the Korean scallop.</title>
        <authorList>
            <person name="Jeong Y.S."/>
        </authorList>
    </citation>
    <scope>NUCLEOTIDE SEQUENCE [LARGE SCALE GENOMIC DNA]</scope>
    <source>
        <strain evidence="3 4">L12M9</strain>
    </source>
</reference>
<dbReference type="SUPFAM" id="SSF51556">
    <property type="entry name" value="Metallo-dependent hydrolases"/>
    <property type="match status" value="1"/>
</dbReference>
<dbReference type="GO" id="GO:0006145">
    <property type="term" value="P:purine nucleobase catabolic process"/>
    <property type="evidence" value="ECO:0007669"/>
    <property type="project" value="TreeGrafter"/>
</dbReference>
<name>A0A7G9LDF9_9FLAO</name>
<dbReference type="Gene3D" id="3.20.20.140">
    <property type="entry name" value="Metal-dependent hydrolases"/>
    <property type="match status" value="1"/>
</dbReference>
<dbReference type="InterPro" id="IPR024403">
    <property type="entry name" value="DHOase_cat"/>
</dbReference>
<dbReference type="InterPro" id="IPR050138">
    <property type="entry name" value="DHOase/Allantoinase_Hydrolase"/>
</dbReference>
<dbReference type="SUPFAM" id="SSF51338">
    <property type="entry name" value="Composite domain of metallo-dependent hydrolases"/>
    <property type="match status" value="1"/>
</dbReference>
<dbReference type="GO" id="GO:0046872">
    <property type="term" value="F:metal ion binding"/>
    <property type="evidence" value="ECO:0007669"/>
    <property type="project" value="InterPro"/>
</dbReference>
<dbReference type="RefSeq" id="WP_187483534.1">
    <property type="nucleotide sequence ID" value="NZ_CP060695.1"/>
</dbReference>
<keyword evidence="1" id="KW-0665">Pyrimidine biosynthesis</keyword>
<organism evidence="3 4">
    <name type="scientific">Polaribacter pectinis</name>
    <dbReference type="NCBI Taxonomy" id="2738844"/>
    <lineage>
        <taxon>Bacteria</taxon>
        <taxon>Pseudomonadati</taxon>
        <taxon>Bacteroidota</taxon>
        <taxon>Flavobacteriia</taxon>
        <taxon>Flavobacteriales</taxon>
        <taxon>Flavobacteriaceae</taxon>
    </lineage>
</organism>
<dbReference type="KEGG" id="ppec:H9W90_05940"/>
<dbReference type="GO" id="GO:0004151">
    <property type="term" value="F:dihydroorotase activity"/>
    <property type="evidence" value="ECO:0007669"/>
    <property type="project" value="InterPro"/>
</dbReference>
<dbReference type="AlphaFoldDB" id="A0A7G9LDF9"/>
<dbReference type="Proteomes" id="UP000515808">
    <property type="component" value="Chromosome"/>
</dbReference>